<evidence type="ECO:0000313" key="3">
    <source>
        <dbReference type="Proteomes" id="UP000184363"/>
    </source>
</evidence>
<dbReference type="Gene3D" id="3.90.550.10">
    <property type="entry name" value="Spore Coat Polysaccharide Biosynthesis Protein SpsA, Chain A"/>
    <property type="match status" value="1"/>
</dbReference>
<dbReference type="AlphaFoldDB" id="A0A1M6QJC1"/>
<dbReference type="GO" id="GO:0016758">
    <property type="term" value="F:hexosyltransferase activity"/>
    <property type="evidence" value="ECO:0007669"/>
    <property type="project" value="UniProtKB-ARBA"/>
</dbReference>
<feature type="domain" description="Glycosyltransferase 2-like" evidence="1">
    <location>
        <begin position="8"/>
        <end position="119"/>
    </location>
</feature>
<dbReference type="CDD" id="cd00761">
    <property type="entry name" value="Glyco_tranf_GTA_type"/>
    <property type="match status" value="1"/>
</dbReference>
<dbReference type="Pfam" id="PF00535">
    <property type="entry name" value="Glycos_transf_2"/>
    <property type="match status" value="1"/>
</dbReference>
<dbReference type="OrthoDB" id="4529776at2"/>
<name>A0A1M6QJC1_PSETH</name>
<dbReference type="Proteomes" id="UP000184363">
    <property type="component" value="Unassembled WGS sequence"/>
</dbReference>
<keyword evidence="2" id="KW-0808">Transferase</keyword>
<dbReference type="RefSeq" id="WP_084754497.1">
    <property type="nucleotide sequence ID" value="NZ_CALGVN010000057.1"/>
</dbReference>
<dbReference type="SUPFAM" id="SSF53448">
    <property type="entry name" value="Nucleotide-diphospho-sugar transferases"/>
    <property type="match status" value="1"/>
</dbReference>
<sequence>MGLPTVDVAVPCYRYGAMLPTAVRSVLDQEGVEVRVRIIDDASDDGSADVARELAAQDPRVSVVVHEQNQGHIKTFTEGVIDFPTAKYTVLMSADDALTRGSLQRATALMESHPNVVLVYGDAIDWFGEEPLPPARLAGRPVIHSGQDWLRASFARGANVVPSPTAVTRTSVQKVVGGYDPALLHTSDLEMWLRMATHGDVGYIAGADQAYCRGHEQNMSVRYEETDGGVRDLQMRRDAFLSALRKGEGRIAEPEKLERTVRRKLASEALLRVARAYDKGRHDPAAEELLIGFARETVDDLRTLPQWYPLRLRQRLGPARAAKAGVLATPPAAVRKLRQIALDKRTALRGI</sequence>
<dbReference type="InterPro" id="IPR001173">
    <property type="entry name" value="Glyco_trans_2-like"/>
</dbReference>
<dbReference type="InterPro" id="IPR029044">
    <property type="entry name" value="Nucleotide-diphossugar_trans"/>
</dbReference>
<dbReference type="PANTHER" id="PTHR22916">
    <property type="entry name" value="GLYCOSYLTRANSFERASE"/>
    <property type="match status" value="1"/>
</dbReference>
<organism evidence="2 3">
    <name type="scientific">Pseudonocardia thermophila</name>
    <dbReference type="NCBI Taxonomy" id="1848"/>
    <lineage>
        <taxon>Bacteria</taxon>
        <taxon>Bacillati</taxon>
        <taxon>Actinomycetota</taxon>
        <taxon>Actinomycetes</taxon>
        <taxon>Pseudonocardiales</taxon>
        <taxon>Pseudonocardiaceae</taxon>
        <taxon>Pseudonocardia</taxon>
    </lineage>
</organism>
<accession>A0A1M6QJC1</accession>
<dbReference type="STRING" id="1848.SAMN05443637_103364"/>
<evidence type="ECO:0000313" key="2">
    <source>
        <dbReference type="EMBL" id="SHK20394.1"/>
    </source>
</evidence>
<gene>
    <name evidence="2" type="ORF">SAMN05443637_103364</name>
</gene>
<keyword evidence="3" id="KW-1185">Reference proteome</keyword>
<dbReference type="EMBL" id="FRAP01000003">
    <property type="protein sequence ID" value="SHK20394.1"/>
    <property type="molecule type" value="Genomic_DNA"/>
</dbReference>
<dbReference type="PANTHER" id="PTHR22916:SF3">
    <property type="entry name" value="UDP-GLCNAC:BETAGAL BETA-1,3-N-ACETYLGLUCOSAMINYLTRANSFERASE-LIKE PROTEIN 1"/>
    <property type="match status" value="1"/>
</dbReference>
<protein>
    <submittedName>
        <fullName evidence="2">Glycosyl transferase family 2</fullName>
    </submittedName>
</protein>
<reference evidence="2 3" key="1">
    <citation type="submission" date="2016-11" db="EMBL/GenBank/DDBJ databases">
        <authorList>
            <person name="Jaros S."/>
            <person name="Januszkiewicz K."/>
            <person name="Wedrychowicz H."/>
        </authorList>
    </citation>
    <scope>NUCLEOTIDE SEQUENCE [LARGE SCALE GENOMIC DNA]</scope>
    <source>
        <strain evidence="2 3">DSM 43832</strain>
    </source>
</reference>
<proteinExistence type="predicted"/>
<evidence type="ECO:0000259" key="1">
    <source>
        <dbReference type="Pfam" id="PF00535"/>
    </source>
</evidence>